<reference evidence="2 3" key="1">
    <citation type="submission" date="2019-05" db="EMBL/GenBank/DDBJ databases">
        <title>Another draft genome of Portunus trituberculatus and its Hox gene families provides insights of decapod evolution.</title>
        <authorList>
            <person name="Jeong J.-H."/>
            <person name="Song I."/>
            <person name="Kim S."/>
            <person name="Choi T."/>
            <person name="Kim D."/>
            <person name="Ryu S."/>
            <person name="Kim W."/>
        </authorList>
    </citation>
    <scope>NUCLEOTIDE SEQUENCE [LARGE SCALE GENOMIC DNA]</scope>
    <source>
        <tissue evidence="2">Muscle</tissue>
    </source>
</reference>
<gene>
    <name evidence="2" type="ORF">E2C01_102804</name>
</gene>
<protein>
    <submittedName>
        <fullName evidence="2">Uncharacterized protein</fullName>
    </submittedName>
</protein>
<feature type="region of interest" description="Disordered" evidence="1">
    <location>
        <begin position="43"/>
        <end position="64"/>
    </location>
</feature>
<dbReference type="Proteomes" id="UP000324222">
    <property type="component" value="Unassembled WGS sequence"/>
</dbReference>
<accession>A0A5B7KQ07</accession>
<sequence length="94" mass="10770">MEELRHNTGVLLPYIPPCQLSFLLPRRVTPSQPPSCLALRHKDMYRKHTSRRPPPDTLLPPRSLYGCHDTTTTDGDIPRAYWSSCKLLSKKSIN</sequence>
<proteinExistence type="predicted"/>
<name>A0A5B7KQ07_PORTR</name>
<dbReference type="AlphaFoldDB" id="A0A5B7KQ07"/>
<dbReference type="EMBL" id="VSRR010153893">
    <property type="protein sequence ID" value="MPD06965.1"/>
    <property type="molecule type" value="Genomic_DNA"/>
</dbReference>
<keyword evidence="3" id="KW-1185">Reference proteome</keyword>
<organism evidence="2 3">
    <name type="scientific">Portunus trituberculatus</name>
    <name type="common">Swimming crab</name>
    <name type="synonym">Neptunus trituberculatus</name>
    <dbReference type="NCBI Taxonomy" id="210409"/>
    <lineage>
        <taxon>Eukaryota</taxon>
        <taxon>Metazoa</taxon>
        <taxon>Ecdysozoa</taxon>
        <taxon>Arthropoda</taxon>
        <taxon>Crustacea</taxon>
        <taxon>Multicrustacea</taxon>
        <taxon>Malacostraca</taxon>
        <taxon>Eumalacostraca</taxon>
        <taxon>Eucarida</taxon>
        <taxon>Decapoda</taxon>
        <taxon>Pleocyemata</taxon>
        <taxon>Brachyura</taxon>
        <taxon>Eubrachyura</taxon>
        <taxon>Portunoidea</taxon>
        <taxon>Portunidae</taxon>
        <taxon>Portuninae</taxon>
        <taxon>Portunus</taxon>
    </lineage>
</organism>
<evidence type="ECO:0000313" key="2">
    <source>
        <dbReference type="EMBL" id="MPD06965.1"/>
    </source>
</evidence>
<evidence type="ECO:0000256" key="1">
    <source>
        <dbReference type="SAM" id="MobiDB-lite"/>
    </source>
</evidence>
<evidence type="ECO:0000313" key="3">
    <source>
        <dbReference type="Proteomes" id="UP000324222"/>
    </source>
</evidence>
<comment type="caution">
    <text evidence="2">The sequence shown here is derived from an EMBL/GenBank/DDBJ whole genome shotgun (WGS) entry which is preliminary data.</text>
</comment>